<reference evidence="1" key="1">
    <citation type="submission" date="2023-07" db="EMBL/GenBank/DDBJ databases">
        <title>draft genome sequence of fig (Ficus carica).</title>
        <authorList>
            <person name="Takahashi T."/>
            <person name="Nishimura K."/>
        </authorList>
    </citation>
    <scope>NUCLEOTIDE SEQUENCE</scope>
</reference>
<organism evidence="1 2">
    <name type="scientific">Ficus carica</name>
    <name type="common">Common fig</name>
    <dbReference type="NCBI Taxonomy" id="3494"/>
    <lineage>
        <taxon>Eukaryota</taxon>
        <taxon>Viridiplantae</taxon>
        <taxon>Streptophyta</taxon>
        <taxon>Embryophyta</taxon>
        <taxon>Tracheophyta</taxon>
        <taxon>Spermatophyta</taxon>
        <taxon>Magnoliopsida</taxon>
        <taxon>eudicotyledons</taxon>
        <taxon>Gunneridae</taxon>
        <taxon>Pentapetalae</taxon>
        <taxon>rosids</taxon>
        <taxon>fabids</taxon>
        <taxon>Rosales</taxon>
        <taxon>Moraceae</taxon>
        <taxon>Ficeae</taxon>
        <taxon>Ficus</taxon>
    </lineage>
</organism>
<protein>
    <submittedName>
        <fullName evidence="1">Uncharacterized protein</fullName>
    </submittedName>
</protein>
<evidence type="ECO:0000313" key="2">
    <source>
        <dbReference type="Proteomes" id="UP001187192"/>
    </source>
</evidence>
<evidence type="ECO:0000313" key="1">
    <source>
        <dbReference type="EMBL" id="GMN50272.1"/>
    </source>
</evidence>
<accession>A0AA88AGF0</accession>
<comment type="caution">
    <text evidence="1">The sequence shown here is derived from an EMBL/GenBank/DDBJ whole genome shotgun (WGS) entry which is preliminary data.</text>
</comment>
<dbReference type="Proteomes" id="UP001187192">
    <property type="component" value="Unassembled WGS sequence"/>
</dbReference>
<gene>
    <name evidence="1" type="ORF">TIFTF001_019432</name>
</gene>
<keyword evidence="2" id="KW-1185">Reference proteome</keyword>
<proteinExistence type="predicted"/>
<dbReference type="AlphaFoldDB" id="A0AA88AGF0"/>
<dbReference type="EMBL" id="BTGU01000033">
    <property type="protein sequence ID" value="GMN50272.1"/>
    <property type="molecule type" value="Genomic_DNA"/>
</dbReference>
<name>A0AA88AGF0_FICCA</name>
<sequence length="67" mass="8248">MPIQQRLLGLQAFTRRNQTKIECEREEKEEEEEKKKKWIPEEKRERIGGKEVREGRDWRWSQLLSPP</sequence>